<dbReference type="SUPFAM" id="SSF52172">
    <property type="entry name" value="CheY-like"/>
    <property type="match status" value="1"/>
</dbReference>
<dbReference type="Pfam" id="PF00072">
    <property type="entry name" value="Response_reg"/>
    <property type="match status" value="1"/>
</dbReference>
<dbReference type="RefSeq" id="WP_101073109.1">
    <property type="nucleotide sequence ID" value="NZ_PISP01000002.1"/>
</dbReference>
<proteinExistence type="predicted"/>
<evidence type="ECO:0000256" key="1">
    <source>
        <dbReference type="ARBA" id="ARBA00022553"/>
    </source>
</evidence>
<evidence type="ECO:0000313" key="5">
    <source>
        <dbReference type="Proteomes" id="UP000233398"/>
    </source>
</evidence>
<feature type="modified residue" description="4-aspartylphosphate" evidence="2">
    <location>
        <position position="52"/>
    </location>
</feature>
<feature type="domain" description="Response regulatory" evidence="3">
    <location>
        <begin position="2"/>
        <end position="117"/>
    </location>
</feature>
<dbReference type="OrthoDB" id="2962330at2"/>
<dbReference type="PROSITE" id="PS50110">
    <property type="entry name" value="RESPONSE_REGULATORY"/>
    <property type="match status" value="1"/>
</dbReference>
<dbReference type="GO" id="GO:0000160">
    <property type="term" value="P:phosphorelay signal transduction system"/>
    <property type="evidence" value="ECO:0007669"/>
    <property type="project" value="InterPro"/>
</dbReference>
<dbReference type="Proteomes" id="UP000233398">
    <property type="component" value="Unassembled WGS sequence"/>
</dbReference>
<dbReference type="PANTHER" id="PTHR44591">
    <property type="entry name" value="STRESS RESPONSE REGULATOR PROTEIN 1"/>
    <property type="match status" value="1"/>
</dbReference>
<evidence type="ECO:0000313" key="4">
    <source>
        <dbReference type="EMBL" id="PKD43567.1"/>
    </source>
</evidence>
<evidence type="ECO:0000256" key="2">
    <source>
        <dbReference type="PROSITE-ProRule" id="PRU00169"/>
    </source>
</evidence>
<dbReference type="InterPro" id="IPR011006">
    <property type="entry name" value="CheY-like_superfamily"/>
</dbReference>
<protein>
    <submittedName>
        <fullName evidence="4">Response regulator</fullName>
    </submittedName>
</protein>
<reference evidence="4 5" key="1">
    <citation type="submission" date="2017-11" db="EMBL/GenBank/DDBJ databases">
        <title>Rhodohalobacter 15182 sp. nov., isolated from a salt lake.</title>
        <authorList>
            <person name="Han S."/>
        </authorList>
    </citation>
    <scope>NUCLEOTIDE SEQUENCE [LARGE SCALE GENOMIC DNA]</scope>
    <source>
        <strain evidence="4 5">15182</strain>
    </source>
</reference>
<dbReference type="PANTHER" id="PTHR44591:SF3">
    <property type="entry name" value="RESPONSE REGULATORY DOMAIN-CONTAINING PROTEIN"/>
    <property type="match status" value="1"/>
</dbReference>
<comment type="caution">
    <text evidence="4">The sequence shown here is derived from an EMBL/GenBank/DDBJ whole genome shotgun (WGS) entry which is preliminary data.</text>
</comment>
<name>A0A2N0VHA8_9BACT</name>
<keyword evidence="1 2" id="KW-0597">Phosphoprotein</keyword>
<keyword evidence="5" id="KW-1185">Reference proteome</keyword>
<accession>A0A2N0VHA8</accession>
<dbReference type="EMBL" id="PISP01000002">
    <property type="protein sequence ID" value="PKD43567.1"/>
    <property type="molecule type" value="Genomic_DNA"/>
</dbReference>
<sequence>MRVLIIEDDMILALSLEIMLKKIGYTEVKKAHTGEKALETIVDFEPDLMLVDIFLGAGISGIDVVKKVQENKDVPVIYITGNSDDYHRKQADETDYLSYLVKPITFTELKKVLQKEKAGS</sequence>
<dbReference type="Gene3D" id="3.40.50.2300">
    <property type="match status" value="1"/>
</dbReference>
<gene>
    <name evidence="4" type="ORF">CWD77_08340</name>
</gene>
<dbReference type="InterPro" id="IPR050595">
    <property type="entry name" value="Bact_response_regulator"/>
</dbReference>
<organism evidence="4 5">
    <name type="scientific">Rhodohalobacter barkolensis</name>
    <dbReference type="NCBI Taxonomy" id="2053187"/>
    <lineage>
        <taxon>Bacteria</taxon>
        <taxon>Pseudomonadati</taxon>
        <taxon>Balneolota</taxon>
        <taxon>Balneolia</taxon>
        <taxon>Balneolales</taxon>
        <taxon>Balneolaceae</taxon>
        <taxon>Rhodohalobacter</taxon>
    </lineage>
</organism>
<evidence type="ECO:0000259" key="3">
    <source>
        <dbReference type="PROSITE" id="PS50110"/>
    </source>
</evidence>
<dbReference type="AlphaFoldDB" id="A0A2N0VHA8"/>
<dbReference type="SMART" id="SM00448">
    <property type="entry name" value="REC"/>
    <property type="match status" value="1"/>
</dbReference>
<dbReference type="InterPro" id="IPR001789">
    <property type="entry name" value="Sig_transdc_resp-reg_receiver"/>
</dbReference>